<feature type="region of interest" description="Disordered" evidence="1">
    <location>
        <begin position="412"/>
        <end position="439"/>
    </location>
</feature>
<accession>A0A6A6UF44</accession>
<name>A0A6A6UF44_9PEZI</name>
<gene>
    <name evidence="2" type="ORF">BT63DRAFT_203765</name>
</gene>
<proteinExistence type="predicted"/>
<keyword evidence="3" id="KW-1185">Reference proteome</keyword>
<dbReference type="Proteomes" id="UP000799302">
    <property type="component" value="Unassembled WGS sequence"/>
</dbReference>
<reference evidence="2" key="1">
    <citation type="journal article" date="2020" name="Stud. Mycol.">
        <title>101 Dothideomycetes genomes: a test case for predicting lifestyles and emergence of pathogens.</title>
        <authorList>
            <person name="Haridas S."/>
            <person name="Albert R."/>
            <person name="Binder M."/>
            <person name="Bloem J."/>
            <person name="Labutti K."/>
            <person name="Salamov A."/>
            <person name="Andreopoulos B."/>
            <person name="Baker S."/>
            <person name="Barry K."/>
            <person name="Bills G."/>
            <person name="Bluhm B."/>
            <person name="Cannon C."/>
            <person name="Castanera R."/>
            <person name="Culley D."/>
            <person name="Daum C."/>
            <person name="Ezra D."/>
            <person name="Gonzalez J."/>
            <person name="Henrissat B."/>
            <person name="Kuo A."/>
            <person name="Liang C."/>
            <person name="Lipzen A."/>
            <person name="Lutzoni F."/>
            <person name="Magnuson J."/>
            <person name="Mondo S."/>
            <person name="Nolan M."/>
            <person name="Ohm R."/>
            <person name="Pangilinan J."/>
            <person name="Park H.-J."/>
            <person name="Ramirez L."/>
            <person name="Alfaro M."/>
            <person name="Sun H."/>
            <person name="Tritt A."/>
            <person name="Yoshinaga Y."/>
            <person name="Zwiers L.-H."/>
            <person name="Turgeon B."/>
            <person name="Goodwin S."/>
            <person name="Spatafora J."/>
            <person name="Crous P."/>
            <person name="Grigoriev I."/>
        </authorList>
    </citation>
    <scope>NUCLEOTIDE SEQUENCE</scope>
    <source>
        <strain evidence="2">CBS 115976</strain>
    </source>
</reference>
<evidence type="ECO:0000313" key="3">
    <source>
        <dbReference type="Proteomes" id="UP000799302"/>
    </source>
</evidence>
<feature type="region of interest" description="Disordered" evidence="1">
    <location>
        <begin position="1"/>
        <end position="23"/>
    </location>
</feature>
<protein>
    <submittedName>
        <fullName evidence="2">Uncharacterized protein</fullName>
    </submittedName>
</protein>
<sequence>MYAPKAPQNRISLPPLTPDSDSDHTAKVVAENTFNNTSDDNSNRTFLSISDLLSNTTTKNTHNDVPNHTLNEQSNNISNDIFNGPSNDILNNITAEDHAYLCYNYNYAALASTAMVEDRWVRVRTFDRSRLGNDQPPAQSSRSAPLDELMRVGPEFGAVRETIGLRVGITPLAAHLERPFFWGKGLDAGQRSRAHIKRMDGFERAAWKQKCLAELAALPASEQSVSVVAGWNVKVKQLHFRLLCNRGSDGVYDSQLIPSEEVFFAPEFRDDRMQTFLKRKAASLALVKNALNQARLAANTIGEPAVVADDQDVKVNNYLQQGGGPDGVEIGSEAIDFLPNLPSLNPQKSPLSAMQDGDLAGDSMDRSIEFIKAMVPGATCLKVPAPRSSSFLRRSVRPRAPKMSRDAVQKMPLRIRASRGRRKNGKGGKGNRGRPRGGSIATVPLLFETANSTSKIQSDTMLVDDEERIEGEASEAEAEEPQVEDSEDTEKAEEVLIHISSKSIGKISITNSSSKKTNFRITLD</sequence>
<dbReference type="AlphaFoldDB" id="A0A6A6UF44"/>
<evidence type="ECO:0000256" key="1">
    <source>
        <dbReference type="SAM" id="MobiDB-lite"/>
    </source>
</evidence>
<evidence type="ECO:0000313" key="2">
    <source>
        <dbReference type="EMBL" id="KAF2670905.1"/>
    </source>
</evidence>
<feature type="compositionally biased region" description="Acidic residues" evidence="1">
    <location>
        <begin position="462"/>
        <end position="491"/>
    </location>
</feature>
<feature type="compositionally biased region" description="Basic residues" evidence="1">
    <location>
        <begin position="416"/>
        <end position="435"/>
    </location>
</feature>
<dbReference type="EMBL" id="MU004233">
    <property type="protein sequence ID" value="KAF2670905.1"/>
    <property type="molecule type" value="Genomic_DNA"/>
</dbReference>
<organism evidence="2 3">
    <name type="scientific">Microthyrium microscopicum</name>
    <dbReference type="NCBI Taxonomy" id="703497"/>
    <lineage>
        <taxon>Eukaryota</taxon>
        <taxon>Fungi</taxon>
        <taxon>Dikarya</taxon>
        <taxon>Ascomycota</taxon>
        <taxon>Pezizomycotina</taxon>
        <taxon>Dothideomycetes</taxon>
        <taxon>Dothideomycetes incertae sedis</taxon>
        <taxon>Microthyriales</taxon>
        <taxon>Microthyriaceae</taxon>
        <taxon>Microthyrium</taxon>
    </lineage>
</organism>
<feature type="region of interest" description="Disordered" evidence="1">
    <location>
        <begin position="456"/>
        <end position="492"/>
    </location>
</feature>